<proteinExistence type="predicted"/>
<sequence length="169" mass="19649">MTEHYRYINQVPLRDGDEALMLNWCQVTITNAKGEVTYHNAWVMTPLIIDETGAKMVTAGRTRWKIENETHHVLKNNGYHFDHNFGHGKPPLSNWFATLMLLSFLLHPTLDWMDTAYHTVCHLLPSRQTFVEHLRALLQDIPFNSWEPVMRFMFNALDGETIPDLTKGT</sequence>
<gene>
    <name evidence="1" type="ORF">THII_2899</name>
</gene>
<organism evidence="1 2">
    <name type="scientific">Thioploca ingrica</name>
    <dbReference type="NCBI Taxonomy" id="40754"/>
    <lineage>
        <taxon>Bacteria</taxon>
        <taxon>Pseudomonadati</taxon>
        <taxon>Pseudomonadota</taxon>
        <taxon>Gammaproteobacteria</taxon>
        <taxon>Thiotrichales</taxon>
        <taxon>Thiotrichaceae</taxon>
        <taxon>Thioploca</taxon>
    </lineage>
</organism>
<dbReference type="HOGENOM" id="CLU_118441_0_0_6"/>
<accession>A0A090BVP1</accession>
<evidence type="ECO:0000313" key="2">
    <source>
        <dbReference type="Proteomes" id="UP000031623"/>
    </source>
</evidence>
<reference evidence="1 2" key="1">
    <citation type="journal article" date="2014" name="ISME J.">
        <title>Ecophysiology of Thioploca ingrica as revealed by the complete genome sequence supplemented with proteomic evidence.</title>
        <authorList>
            <person name="Kojima H."/>
            <person name="Ogura Y."/>
            <person name="Yamamoto N."/>
            <person name="Togashi T."/>
            <person name="Mori H."/>
            <person name="Watanabe T."/>
            <person name="Nemoto F."/>
            <person name="Kurokawa K."/>
            <person name="Hayashi T."/>
            <person name="Fukui M."/>
        </authorList>
    </citation>
    <scope>NUCLEOTIDE SEQUENCE [LARGE SCALE GENOMIC DNA]</scope>
</reference>
<name>A0A090BVP1_9GAMM</name>
<dbReference type="STRING" id="40754.THII_2899"/>
<keyword evidence="2" id="KW-1185">Reference proteome</keyword>
<dbReference type="KEGG" id="tig:THII_2899"/>
<evidence type="ECO:0000313" key="1">
    <source>
        <dbReference type="EMBL" id="BAP57196.1"/>
    </source>
</evidence>
<dbReference type="OrthoDB" id="6192860at2"/>
<protein>
    <recommendedName>
        <fullName evidence="3">Transposase</fullName>
    </recommendedName>
</protein>
<dbReference type="EMBL" id="AP014633">
    <property type="protein sequence ID" value="BAP57196.1"/>
    <property type="molecule type" value="Genomic_DNA"/>
</dbReference>
<dbReference type="Proteomes" id="UP000031623">
    <property type="component" value="Chromosome"/>
</dbReference>
<evidence type="ECO:0008006" key="3">
    <source>
        <dbReference type="Google" id="ProtNLM"/>
    </source>
</evidence>
<dbReference type="AlphaFoldDB" id="A0A090BVP1"/>